<evidence type="ECO:0000256" key="6">
    <source>
        <dbReference type="SAM" id="SignalP"/>
    </source>
</evidence>
<evidence type="ECO:0000256" key="3">
    <source>
        <dbReference type="ARBA" id="ARBA00022741"/>
    </source>
</evidence>
<keyword evidence="3" id="KW-0547">Nucleotide-binding</keyword>
<dbReference type="SUPFAM" id="SSF52047">
    <property type="entry name" value="RNI-like"/>
    <property type="match status" value="1"/>
</dbReference>
<evidence type="ECO:0000259" key="8">
    <source>
        <dbReference type="Pfam" id="PF18052"/>
    </source>
</evidence>
<evidence type="ECO:0000259" key="10">
    <source>
        <dbReference type="Pfam" id="PF25019"/>
    </source>
</evidence>
<feature type="chain" id="PRO_5045025743" evidence="6">
    <location>
        <begin position="20"/>
        <end position="1149"/>
    </location>
</feature>
<dbReference type="Pfam" id="PF25019">
    <property type="entry name" value="LRR_R13L1-DRL21"/>
    <property type="match status" value="1"/>
</dbReference>
<protein>
    <submittedName>
        <fullName evidence="12 13">Disease resistance RPP13-like protein 1</fullName>
    </submittedName>
</protein>
<dbReference type="Pfam" id="PF18052">
    <property type="entry name" value="Rx_N"/>
    <property type="match status" value="1"/>
</dbReference>
<dbReference type="InterPro" id="IPR002182">
    <property type="entry name" value="NB-ARC"/>
</dbReference>
<keyword evidence="11" id="KW-1185">Reference proteome</keyword>
<dbReference type="InterPro" id="IPR027417">
    <property type="entry name" value="P-loop_NTPase"/>
</dbReference>
<dbReference type="InterPro" id="IPR003591">
    <property type="entry name" value="Leu-rich_rpt_typical-subtyp"/>
</dbReference>
<evidence type="ECO:0000313" key="11">
    <source>
        <dbReference type="Proteomes" id="UP001652623"/>
    </source>
</evidence>
<dbReference type="Pfam" id="PF23559">
    <property type="entry name" value="WHD_DRP"/>
    <property type="match status" value="1"/>
</dbReference>
<gene>
    <name evidence="12 13" type="primary">LOC107417772</name>
</gene>
<evidence type="ECO:0000259" key="7">
    <source>
        <dbReference type="Pfam" id="PF00931"/>
    </source>
</evidence>
<keyword evidence="1" id="KW-0433">Leucine-rich repeat</keyword>
<dbReference type="InterPro" id="IPR036388">
    <property type="entry name" value="WH-like_DNA-bd_sf"/>
</dbReference>
<reference evidence="12 13" key="1">
    <citation type="submission" date="2025-05" db="UniProtKB">
        <authorList>
            <consortium name="RefSeq"/>
        </authorList>
    </citation>
    <scope>IDENTIFICATION</scope>
    <source>
        <tissue evidence="12 13">Seedling</tissue>
    </source>
</reference>
<dbReference type="InterPro" id="IPR032675">
    <property type="entry name" value="LRR_dom_sf"/>
</dbReference>
<dbReference type="RefSeq" id="XP_060670451.1">
    <property type="nucleotide sequence ID" value="XM_060814468.1"/>
</dbReference>
<keyword evidence="4" id="KW-0611">Plant defense</keyword>
<evidence type="ECO:0000313" key="13">
    <source>
        <dbReference type="RefSeq" id="XP_060670451.1"/>
    </source>
</evidence>
<dbReference type="Pfam" id="PF00931">
    <property type="entry name" value="NB-ARC"/>
    <property type="match status" value="1"/>
</dbReference>
<evidence type="ECO:0000256" key="2">
    <source>
        <dbReference type="ARBA" id="ARBA00022737"/>
    </source>
</evidence>
<dbReference type="PRINTS" id="PR00364">
    <property type="entry name" value="DISEASERSIST"/>
</dbReference>
<dbReference type="GeneID" id="107417772"/>
<dbReference type="SUPFAM" id="SSF52540">
    <property type="entry name" value="P-loop containing nucleoside triphosphate hydrolases"/>
    <property type="match status" value="1"/>
</dbReference>
<dbReference type="RefSeq" id="XP_060670450.1">
    <property type="nucleotide sequence ID" value="XM_060814467.1"/>
</dbReference>
<dbReference type="Gene3D" id="1.10.10.10">
    <property type="entry name" value="Winged helix-like DNA-binding domain superfamily/Winged helix DNA-binding domain"/>
    <property type="match status" value="1"/>
</dbReference>
<dbReference type="Gene3D" id="3.40.50.300">
    <property type="entry name" value="P-loop containing nucleotide triphosphate hydrolases"/>
    <property type="match status" value="1"/>
</dbReference>
<dbReference type="Gene3D" id="1.10.8.430">
    <property type="entry name" value="Helical domain of apoptotic protease-activating factors"/>
    <property type="match status" value="1"/>
</dbReference>
<evidence type="ECO:0000313" key="12">
    <source>
        <dbReference type="RefSeq" id="XP_060670450.1"/>
    </source>
</evidence>
<dbReference type="InterPro" id="IPR042197">
    <property type="entry name" value="Apaf_helical"/>
</dbReference>
<dbReference type="Gene3D" id="3.80.10.10">
    <property type="entry name" value="Ribonuclease Inhibitor"/>
    <property type="match status" value="3"/>
</dbReference>
<evidence type="ECO:0000256" key="4">
    <source>
        <dbReference type="ARBA" id="ARBA00022821"/>
    </source>
</evidence>
<feature type="signal peptide" evidence="6">
    <location>
        <begin position="1"/>
        <end position="19"/>
    </location>
</feature>
<sequence length="1149" mass="131490">MLRTPVNLLLRSFLHLISSQHMADLVGGPLLSASLQVLFEKLASQEVVDFIKGGKLNDGLLRKLKIKLLTANKVINDAEEKQIRNPSVKQWLSELREASYDAEDLIYQIKTEALRCKMEGKNGLCKSQVRNLFSCCFTRFNNVVEPKLVEILDRLEYIVEQKDVLGLEEVVERRSSPRLPPTLVEDSDVYGRESSKEAIVELLVSDDLGGRKISVIPIVGMGGIGKTTLAQLVYNDPRVNNYDLKAWVTVSDDFDVSTLTKTIFETVTTQTCYVKDPFQLQARLKEALVGKKFLFVLDDVWNENYDLWSALKSPFDSGACGSKIIVTTRNGNIASMMGTVPNHNLEVISEEDSWSLFAKHAFSNTESGVRPDLEAIGRKIIKKCKGLPLALKSLGGLLRSESSAEEWENVLNNEIWELAEKESNILPALWLSYYYLPFHLKRCFAYSSIYPKDWRFTKEELILLWIAEDLLQPHKRKSLEDVGDEYFNDLISRSLFHPDKQWEQSKFTRFTMHDLVNDLAKFVSGEFSLRLDDNYPPALVRNTRHISYVRSKTYESTKFEDLFENKCLRTFLPLEYLPRQYNLIIKRKQSPVNCEQLASTMPFLRVLSVRGYYIRGLVDSISKLTLLSYLDLSYTALTELPETIYTLYNLQILMLARCEYLTQLSDSIGNLKQLRHLHLSYTKIKNIPDTLCGLSNLHTLLLKECYYLKRLPSNIASLINLRHLDIENCSNLEGMPLQICEMKDLRTLTGFTVGKHYDGWCNIGKLGQLQNISGKLCIAKIGNVVDVGDVLNANLKEKKYITELSLDQGGNSQTDKSREILEGLQPHREIERLQIKNYGGTRFPDWVEDDSFSHLVELTLRNCRNCFEVPTLGHLPSLKSLEIGEFYFVERIGEEFYSNGSACVGRPFRCLESLSFYDMPEWKEWLFVAADHSEGGVFPRLKQLYLVVCPKLKAGYLPNYLPSLANLHIWESEQLVASLPRTQQLDTAFPRLQRFTMKLSSMQSIPEMPSNLKELEFYNCNKLFAPPIQWKLQGLTSLTTLRIWESEGMVDYFPEEGLFPTSLRTLQLFGLPNLISLNGNAFRHLTSLKTLHIGDCRQLQCLPEGLPTSLSLLEIENCPRLNHRCKRETGKDWPKIANISLIRLNNEPI</sequence>
<feature type="domain" description="NB-ARC" evidence="7">
    <location>
        <begin position="193"/>
        <end position="365"/>
    </location>
</feature>
<dbReference type="Proteomes" id="UP001652623">
    <property type="component" value="Chromosome 2"/>
</dbReference>
<feature type="domain" description="Disease resistance protein winged helix" evidence="9">
    <location>
        <begin position="449"/>
        <end position="520"/>
    </location>
</feature>
<evidence type="ECO:0000256" key="1">
    <source>
        <dbReference type="ARBA" id="ARBA00022614"/>
    </source>
</evidence>
<evidence type="ECO:0000256" key="5">
    <source>
        <dbReference type="ARBA" id="ARBA00022840"/>
    </source>
</evidence>
<keyword evidence="6" id="KW-0732">Signal</keyword>
<dbReference type="Gene3D" id="1.20.5.4130">
    <property type="match status" value="1"/>
</dbReference>
<organism evidence="11 13">
    <name type="scientific">Ziziphus jujuba</name>
    <name type="common">Chinese jujube</name>
    <name type="synonym">Ziziphus sativa</name>
    <dbReference type="NCBI Taxonomy" id="326968"/>
    <lineage>
        <taxon>Eukaryota</taxon>
        <taxon>Viridiplantae</taxon>
        <taxon>Streptophyta</taxon>
        <taxon>Embryophyta</taxon>
        <taxon>Tracheophyta</taxon>
        <taxon>Spermatophyta</taxon>
        <taxon>Magnoliopsida</taxon>
        <taxon>eudicotyledons</taxon>
        <taxon>Gunneridae</taxon>
        <taxon>Pentapetalae</taxon>
        <taxon>rosids</taxon>
        <taxon>fabids</taxon>
        <taxon>Rosales</taxon>
        <taxon>Rhamnaceae</taxon>
        <taxon>Paliureae</taxon>
        <taxon>Ziziphus</taxon>
    </lineage>
</organism>
<dbReference type="PANTHER" id="PTHR36766">
    <property type="entry name" value="PLANT BROAD-SPECTRUM MILDEW RESISTANCE PROTEIN RPW8"/>
    <property type="match status" value="1"/>
</dbReference>
<feature type="domain" description="R13L1/DRL21-like LRR repeat region" evidence="10">
    <location>
        <begin position="763"/>
        <end position="885"/>
    </location>
</feature>
<feature type="domain" description="Disease resistance N-terminal" evidence="8">
    <location>
        <begin position="31"/>
        <end position="123"/>
    </location>
</feature>
<keyword evidence="2" id="KW-0677">Repeat</keyword>
<name>A0ABM4A145_ZIZJJ</name>
<dbReference type="PANTHER" id="PTHR36766:SF40">
    <property type="entry name" value="DISEASE RESISTANCE PROTEIN RGA3"/>
    <property type="match status" value="1"/>
</dbReference>
<dbReference type="InterPro" id="IPR058922">
    <property type="entry name" value="WHD_DRP"/>
</dbReference>
<keyword evidence="5" id="KW-0067">ATP-binding</keyword>
<dbReference type="InterPro" id="IPR056789">
    <property type="entry name" value="LRR_R13L1-DRL21"/>
</dbReference>
<evidence type="ECO:0000259" key="9">
    <source>
        <dbReference type="Pfam" id="PF23559"/>
    </source>
</evidence>
<accession>A0ABM4A145</accession>
<dbReference type="SUPFAM" id="SSF52058">
    <property type="entry name" value="L domain-like"/>
    <property type="match status" value="1"/>
</dbReference>
<dbReference type="InterPro" id="IPR041118">
    <property type="entry name" value="Rx_N"/>
</dbReference>
<dbReference type="SMART" id="SM00369">
    <property type="entry name" value="LRR_TYP"/>
    <property type="match status" value="3"/>
</dbReference>
<proteinExistence type="predicted"/>